<sequence length="120" mass="13969">MDIESYRTYCMSKKGVEEGLPFDENVLVFKVAGKIFALTDINDFEYVNLKCEPERSIELRESYEGIKPGYHMNKKHWNSVYIGADVNERMLMELTDDSYNLVYSKLPAKVRKELEEDKGA</sequence>
<dbReference type="RefSeq" id="WP_309937953.1">
    <property type="nucleotide sequence ID" value="NZ_AP025305.1"/>
</dbReference>
<name>A0AAE3XMD7_9BACT</name>
<proteinExistence type="predicted"/>
<dbReference type="Pfam" id="PF04237">
    <property type="entry name" value="YjbR"/>
    <property type="match status" value="1"/>
</dbReference>
<evidence type="ECO:0000313" key="1">
    <source>
        <dbReference type="EMBL" id="MDR6238441.1"/>
    </source>
</evidence>
<evidence type="ECO:0000313" key="2">
    <source>
        <dbReference type="Proteomes" id="UP001185092"/>
    </source>
</evidence>
<dbReference type="AlphaFoldDB" id="A0AAE3XMD7"/>
<dbReference type="PANTHER" id="PTHR35145:SF1">
    <property type="entry name" value="CYTOPLASMIC PROTEIN"/>
    <property type="match status" value="1"/>
</dbReference>
<dbReference type="InterPro" id="IPR038056">
    <property type="entry name" value="YjbR-like_sf"/>
</dbReference>
<reference evidence="1" key="1">
    <citation type="submission" date="2023-07" db="EMBL/GenBank/DDBJ databases">
        <title>Genomic Encyclopedia of Type Strains, Phase IV (KMG-IV): sequencing the most valuable type-strain genomes for metagenomic binning, comparative biology and taxonomic classification.</title>
        <authorList>
            <person name="Goeker M."/>
        </authorList>
    </citation>
    <scope>NUCLEOTIDE SEQUENCE</scope>
    <source>
        <strain evidence="1">DSM 26174</strain>
    </source>
</reference>
<keyword evidence="2" id="KW-1185">Reference proteome</keyword>
<comment type="caution">
    <text evidence="1">The sequence shown here is derived from an EMBL/GenBank/DDBJ whole genome shotgun (WGS) entry which is preliminary data.</text>
</comment>
<dbReference type="SUPFAM" id="SSF142906">
    <property type="entry name" value="YjbR-like"/>
    <property type="match status" value="1"/>
</dbReference>
<dbReference type="PANTHER" id="PTHR35145">
    <property type="entry name" value="CYTOPLASMIC PROTEIN-RELATED"/>
    <property type="match status" value="1"/>
</dbReference>
<dbReference type="GO" id="GO:0003677">
    <property type="term" value="F:DNA binding"/>
    <property type="evidence" value="ECO:0007669"/>
    <property type="project" value="UniProtKB-KW"/>
</dbReference>
<gene>
    <name evidence="1" type="ORF">HNQ88_001478</name>
</gene>
<dbReference type="InterPro" id="IPR058532">
    <property type="entry name" value="YjbR/MT2646/Rv2570-like"/>
</dbReference>
<dbReference type="Proteomes" id="UP001185092">
    <property type="component" value="Unassembled WGS sequence"/>
</dbReference>
<accession>A0AAE3XMD7</accession>
<dbReference type="Gene3D" id="3.90.1150.30">
    <property type="match status" value="1"/>
</dbReference>
<dbReference type="EMBL" id="JAVDQD010000002">
    <property type="protein sequence ID" value="MDR6238441.1"/>
    <property type="molecule type" value="Genomic_DNA"/>
</dbReference>
<organism evidence="1 2">
    <name type="scientific">Aureibacter tunicatorum</name>
    <dbReference type="NCBI Taxonomy" id="866807"/>
    <lineage>
        <taxon>Bacteria</taxon>
        <taxon>Pseudomonadati</taxon>
        <taxon>Bacteroidota</taxon>
        <taxon>Cytophagia</taxon>
        <taxon>Cytophagales</taxon>
        <taxon>Persicobacteraceae</taxon>
        <taxon>Aureibacter</taxon>
    </lineage>
</organism>
<dbReference type="InterPro" id="IPR007351">
    <property type="entry name" value="YjbR"/>
</dbReference>
<keyword evidence="1" id="KW-0238">DNA-binding</keyword>
<protein>
    <submittedName>
        <fullName evidence="1">DNA-binding protein (MmcQ/YjbR family)</fullName>
    </submittedName>
</protein>